<dbReference type="Proteomes" id="UP000031512">
    <property type="component" value="Chromosome 1"/>
</dbReference>
<evidence type="ECO:0000313" key="2">
    <source>
        <dbReference type="Proteomes" id="UP000031512"/>
    </source>
</evidence>
<dbReference type="AlphaFoldDB" id="L0AXA7"/>
<name>L0AXA7_THEEQ</name>
<dbReference type="RefSeq" id="XP_004829195.1">
    <property type="nucleotide sequence ID" value="XM_004829138.1"/>
</dbReference>
<keyword evidence="2" id="KW-1185">Reference proteome</keyword>
<accession>L0AXA7</accession>
<reference evidence="1 2" key="1">
    <citation type="journal article" date="2012" name="BMC Genomics">
        <title>Comparative genomic analysis and phylogenetic position of Theileria equi.</title>
        <authorList>
            <person name="Kappmeyer L.S."/>
            <person name="Thiagarajan M."/>
            <person name="Herndon D.R."/>
            <person name="Ramsay J.D."/>
            <person name="Caler E."/>
            <person name="Djikeng A."/>
            <person name="Gillespie J.J."/>
            <person name="Lau A.O."/>
            <person name="Roalson E.H."/>
            <person name="Silva J.C."/>
            <person name="Silva M.G."/>
            <person name="Suarez C.E."/>
            <person name="Ueti M.W."/>
            <person name="Nene V.M."/>
            <person name="Mealey R.H."/>
            <person name="Knowles D.P."/>
            <person name="Brayton K.A."/>
        </authorList>
    </citation>
    <scope>NUCLEOTIDE SEQUENCE [LARGE SCALE GENOMIC DNA]</scope>
    <source>
        <strain evidence="1 2">WA</strain>
    </source>
</reference>
<evidence type="ECO:0000313" key="1">
    <source>
        <dbReference type="EMBL" id="AFZ79529.1"/>
    </source>
</evidence>
<gene>
    <name evidence="1" type="ORF">BEWA_023780</name>
</gene>
<proteinExistence type="predicted"/>
<dbReference type="KEGG" id="beq:BEWA_023780"/>
<dbReference type="VEuPathDB" id="PiroplasmaDB:BEWA_023780"/>
<dbReference type="EMBL" id="CP001669">
    <property type="protein sequence ID" value="AFZ79529.1"/>
    <property type="molecule type" value="Genomic_DNA"/>
</dbReference>
<dbReference type="OrthoDB" id="336729at2759"/>
<organism evidence="1 2">
    <name type="scientific">Theileria equi strain WA</name>
    <dbReference type="NCBI Taxonomy" id="1537102"/>
    <lineage>
        <taxon>Eukaryota</taxon>
        <taxon>Sar</taxon>
        <taxon>Alveolata</taxon>
        <taxon>Apicomplexa</taxon>
        <taxon>Aconoidasida</taxon>
        <taxon>Piroplasmida</taxon>
        <taxon>Theileriidae</taxon>
        <taxon>Theileria</taxon>
    </lineage>
</organism>
<dbReference type="GeneID" id="15807206"/>
<sequence length="290" mass="32333">MGSQFISVKLDSLPGSNDSTQGFTPFAGQVVDSLESWKGQSVIGLTGKCTKVTGDVLENQPIYQVTTLPPRTRVEMQLMISNLKPLFTALLCLSILHMALPYLGDYLYIRSRENETIVILSDSWENALPFVQWMLLKNAQIIVCIPKHEDESAKKIEWSRHAFFKHPSFKSKSLQVTLRSVNDDEIADNVLKITKYGASAILVLGDAFKTEQVKIHRQVLLAAGLGSRVVWCSRMEQIDPCECDCLFDKGISLGFFNLDSILSTESHIGIVQHAIIETVNHMANSTLFVS</sequence>
<dbReference type="eggNOG" id="ENOG502QXDT">
    <property type="taxonomic scope" value="Eukaryota"/>
</dbReference>
<protein>
    <submittedName>
        <fullName evidence="1">Uncharacterized protein</fullName>
    </submittedName>
</protein>